<proteinExistence type="predicted"/>
<keyword evidence="2" id="KW-1185">Reference proteome</keyword>
<organism evidence="1 2">
    <name type="scientific">Vibrio paucivorans</name>
    <dbReference type="NCBI Taxonomy" id="2829489"/>
    <lineage>
        <taxon>Bacteria</taxon>
        <taxon>Pseudomonadati</taxon>
        <taxon>Pseudomonadota</taxon>
        <taxon>Gammaproteobacteria</taxon>
        <taxon>Vibrionales</taxon>
        <taxon>Vibrionaceae</taxon>
        <taxon>Vibrio</taxon>
    </lineage>
</organism>
<name>A0A9X3HS00_9VIBR</name>
<accession>A0A9X3HS00</accession>
<gene>
    <name evidence="1" type="ORF">MD483_12065</name>
</gene>
<dbReference type="EMBL" id="JAKRRX010000063">
    <property type="protein sequence ID" value="MCW8334555.1"/>
    <property type="molecule type" value="Genomic_DNA"/>
</dbReference>
<comment type="caution">
    <text evidence="1">The sequence shown here is derived from an EMBL/GenBank/DDBJ whole genome shotgun (WGS) entry which is preliminary data.</text>
</comment>
<dbReference type="Proteomes" id="UP001155586">
    <property type="component" value="Unassembled WGS sequence"/>
</dbReference>
<sequence>MRIALEWGMNVELKLGKSMFSYQFGKLLKSNDKADVVDIVSLSEHMQRDIGVTNNQHLTRDYLRFK</sequence>
<evidence type="ECO:0000313" key="2">
    <source>
        <dbReference type="Proteomes" id="UP001155586"/>
    </source>
</evidence>
<protein>
    <submittedName>
        <fullName evidence="1">Uncharacterized protein</fullName>
    </submittedName>
</protein>
<dbReference type="AlphaFoldDB" id="A0A9X3HS00"/>
<evidence type="ECO:0000313" key="1">
    <source>
        <dbReference type="EMBL" id="MCW8334555.1"/>
    </source>
</evidence>
<dbReference type="RefSeq" id="WP_265687938.1">
    <property type="nucleotide sequence ID" value="NZ_JAKRRX010000063.1"/>
</dbReference>
<reference evidence="1" key="1">
    <citation type="submission" date="2022-02" db="EMBL/GenBank/DDBJ databases">
        <title>Vibrio sp. nov., a new bacterium isolated from Bohai sea, China.</title>
        <authorList>
            <person name="Yuan Y."/>
        </authorList>
    </citation>
    <scope>NUCLEOTIDE SEQUENCE</scope>
    <source>
        <strain evidence="1">DBSS07</strain>
    </source>
</reference>